<accession>A0A090VH69</accession>
<name>A0A090VH69_9FLAO</name>
<evidence type="ECO:0000259" key="3">
    <source>
        <dbReference type="Pfam" id="PF00884"/>
    </source>
</evidence>
<dbReference type="SUPFAM" id="SSF53649">
    <property type="entry name" value="Alkaline phosphatase-like"/>
    <property type="match status" value="1"/>
</dbReference>
<evidence type="ECO:0000256" key="2">
    <source>
        <dbReference type="ARBA" id="ARBA00022801"/>
    </source>
</evidence>
<dbReference type="InterPro" id="IPR017850">
    <property type="entry name" value="Alkaline_phosphatase_core_sf"/>
</dbReference>
<organism evidence="4 5">
    <name type="scientific">Algibacter lectus</name>
    <dbReference type="NCBI Taxonomy" id="221126"/>
    <lineage>
        <taxon>Bacteria</taxon>
        <taxon>Pseudomonadati</taxon>
        <taxon>Bacteroidota</taxon>
        <taxon>Flavobacteriia</taxon>
        <taxon>Flavobacteriales</taxon>
        <taxon>Flavobacteriaceae</taxon>
        <taxon>Algibacter</taxon>
    </lineage>
</organism>
<dbReference type="GO" id="GO:0004065">
    <property type="term" value="F:arylsulfatase activity"/>
    <property type="evidence" value="ECO:0007669"/>
    <property type="project" value="TreeGrafter"/>
</dbReference>
<dbReference type="AlphaFoldDB" id="A0A090VH69"/>
<feature type="domain" description="Sulfatase N-terminal" evidence="3">
    <location>
        <begin position="33"/>
        <end position="400"/>
    </location>
</feature>
<comment type="similarity">
    <text evidence="1">Belongs to the sulfatase family.</text>
</comment>
<dbReference type="Gene3D" id="3.40.720.10">
    <property type="entry name" value="Alkaline Phosphatase, subunit A"/>
    <property type="match status" value="1"/>
</dbReference>
<keyword evidence="2 4" id="KW-0378">Hydrolase</keyword>
<dbReference type="EC" id="3.1.6.6" evidence="4"/>
<dbReference type="InterPro" id="IPR050738">
    <property type="entry name" value="Sulfatase"/>
</dbReference>
<reference evidence="4 5" key="1">
    <citation type="journal article" date="2014" name="Genome Announc.">
        <title>Draft Genome Sequences of Marine Flavobacterium Algibacter lectus Strains SS8 and NR4.</title>
        <authorList>
            <person name="Takatani N."/>
            <person name="Nakanishi M."/>
            <person name="Meirelles P."/>
            <person name="Mino S."/>
            <person name="Suda W."/>
            <person name="Oshima K."/>
            <person name="Hattori M."/>
            <person name="Ohkuma M."/>
            <person name="Hosokawa M."/>
            <person name="Miyashita K."/>
            <person name="Thompson F.L."/>
            <person name="Niwa A."/>
            <person name="Sawabe T."/>
            <person name="Sawabe T."/>
        </authorList>
    </citation>
    <scope>NUCLEOTIDE SEQUENCE [LARGE SCALE GENOMIC DNA]</scope>
    <source>
        <strain evidence="4 5">JCM 19300</strain>
    </source>
</reference>
<dbReference type="EMBL" id="BBNQ01000007">
    <property type="protein sequence ID" value="GAL62704.1"/>
    <property type="molecule type" value="Genomic_DNA"/>
</dbReference>
<dbReference type="PANTHER" id="PTHR42693">
    <property type="entry name" value="ARYLSULFATASE FAMILY MEMBER"/>
    <property type="match status" value="1"/>
</dbReference>
<dbReference type="PANTHER" id="PTHR42693:SF53">
    <property type="entry name" value="ENDO-4-O-SULFATASE"/>
    <property type="match status" value="1"/>
</dbReference>
<sequence>MVKEKFNLIMKKNTLFVYCYIVFTTFVFAQEKPNVIVVLADDIGLGDISYYREKHSKNIILETPNIDKLAKEGMAFTDAHTPAALCAPTRYAIMSGNHCYRSYAPWGVWGAYRPSPIEPNQLTLGKLMKKAGYQTSFFGKWGFGMDFARKDNPNVVYDSPRIEHELDVDISKVIDKGPVQNGFDYSFMYPAGIQAEPYAVYENGVMMPLNKDSEIVLITQEKMSKLNVKLDKKEGLGDSYWNPYNSGKLLIDKAVGFIENASDEDPFFMYYCSQAVHLPHTPSKKMNGTKIAGTTPSSHLDMVKELDVQMEMLVDALKKKGVYDNTLIIFTSDNGGLLKPKTIKSGHQSNDIYRGGKNQMYEGGHRVPFIAWWPSQIKANTVSNTPILGIDIMATLADITNQKIEGNNAMDSSSLLPLLKGENKQVHPFLMTQSGTGKQTIIIKDGWKLIIQLDKKDKTDRNRMPFALFNLSKNPTENEKDNLITNPKFKNKVNELFQLYNETRDSGVITRT</sequence>
<dbReference type="Gene3D" id="3.30.1120.10">
    <property type="match status" value="1"/>
</dbReference>
<dbReference type="InterPro" id="IPR000917">
    <property type="entry name" value="Sulfatase_N"/>
</dbReference>
<evidence type="ECO:0000256" key="1">
    <source>
        <dbReference type="ARBA" id="ARBA00008779"/>
    </source>
</evidence>
<proteinExistence type="inferred from homology"/>
<dbReference type="GO" id="GO:0047753">
    <property type="term" value="F:choline-sulfatase activity"/>
    <property type="evidence" value="ECO:0007669"/>
    <property type="project" value="UniProtKB-EC"/>
</dbReference>
<protein>
    <submittedName>
        <fullName evidence="4">Choline-sulfatase</fullName>
        <ecNumber evidence="4">3.1.6.6</ecNumber>
    </submittedName>
</protein>
<dbReference type="CDD" id="cd16143">
    <property type="entry name" value="ARS_like"/>
    <property type="match status" value="1"/>
</dbReference>
<dbReference type="Pfam" id="PF00884">
    <property type="entry name" value="Sulfatase"/>
    <property type="match status" value="1"/>
</dbReference>
<gene>
    <name evidence="4" type="ORF">JCM19300_365</name>
</gene>
<comment type="caution">
    <text evidence="4">The sequence shown here is derived from an EMBL/GenBank/DDBJ whole genome shotgun (WGS) entry which is preliminary data.</text>
</comment>
<dbReference type="Proteomes" id="UP000029644">
    <property type="component" value="Unassembled WGS sequence"/>
</dbReference>
<evidence type="ECO:0000313" key="5">
    <source>
        <dbReference type="Proteomes" id="UP000029644"/>
    </source>
</evidence>
<evidence type="ECO:0000313" key="4">
    <source>
        <dbReference type="EMBL" id="GAL62704.1"/>
    </source>
</evidence>